<reference evidence="2" key="2">
    <citation type="submission" date="2015-01" db="EMBL/GenBank/DDBJ databases">
        <title>Evolutionary Origins and Diversification of the Mycorrhizal Mutualists.</title>
        <authorList>
            <consortium name="DOE Joint Genome Institute"/>
            <consortium name="Mycorrhizal Genomics Consortium"/>
            <person name="Kohler A."/>
            <person name="Kuo A."/>
            <person name="Nagy L.G."/>
            <person name="Floudas D."/>
            <person name="Copeland A."/>
            <person name="Barry K.W."/>
            <person name="Cichocki N."/>
            <person name="Veneault-Fourrey C."/>
            <person name="LaButti K."/>
            <person name="Lindquist E.A."/>
            <person name="Lipzen A."/>
            <person name="Lundell T."/>
            <person name="Morin E."/>
            <person name="Murat C."/>
            <person name="Riley R."/>
            <person name="Ohm R."/>
            <person name="Sun H."/>
            <person name="Tunlid A."/>
            <person name="Henrissat B."/>
            <person name="Grigoriev I.V."/>
            <person name="Hibbett D.S."/>
            <person name="Martin F."/>
        </authorList>
    </citation>
    <scope>NUCLEOTIDE SEQUENCE [LARGE SCALE GENOMIC DNA]</scope>
    <source>
        <strain evidence="2">MAFF 305830</strain>
    </source>
</reference>
<dbReference type="EMBL" id="KN824371">
    <property type="protein sequence ID" value="KIM21804.1"/>
    <property type="molecule type" value="Genomic_DNA"/>
</dbReference>
<evidence type="ECO:0000313" key="2">
    <source>
        <dbReference type="Proteomes" id="UP000054097"/>
    </source>
</evidence>
<dbReference type="AlphaFoldDB" id="A0A0C3AP08"/>
<organism evidence="1 2">
    <name type="scientific">Serendipita vermifera MAFF 305830</name>
    <dbReference type="NCBI Taxonomy" id="933852"/>
    <lineage>
        <taxon>Eukaryota</taxon>
        <taxon>Fungi</taxon>
        <taxon>Dikarya</taxon>
        <taxon>Basidiomycota</taxon>
        <taxon>Agaricomycotina</taxon>
        <taxon>Agaricomycetes</taxon>
        <taxon>Sebacinales</taxon>
        <taxon>Serendipitaceae</taxon>
        <taxon>Serendipita</taxon>
    </lineage>
</organism>
<proteinExistence type="predicted"/>
<gene>
    <name evidence="1" type="ORF">M408DRAFT_333244</name>
</gene>
<dbReference type="Proteomes" id="UP000054097">
    <property type="component" value="Unassembled WGS sequence"/>
</dbReference>
<protein>
    <submittedName>
        <fullName evidence="1">Uncharacterized protein</fullName>
    </submittedName>
</protein>
<sequence>MLGGSLSLPATPSISSRHTVASTKNGIMSQVSGALCPRDVPQTIRNIDFLEVSGGPLDPGRKLWALSRTRCMKAR</sequence>
<keyword evidence="2" id="KW-1185">Reference proteome</keyword>
<evidence type="ECO:0000313" key="1">
    <source>
        <dbReference type="EMBL" id="KIM21804.1"/>
    </source>
</evidence>
<name>A0A0C3AP08_SERVB</name>
<dbReference type="HOGENOM" id="CLU_2672668_0_0_1"/>
<reference evidence="1 2" key="1">
    <citation type="submission" date="2014-04" db="EMBL/GenBank/DDBJ databases">
        <authorList>
            <consortium name="DOE Joint Genome Institute"/>
            <person name="Kuo A."/>
            <person name="Zuccaro A."/>
            <person name="Kohler A."/>
            <person name="Nagy L.G."/>
            <person name="Floudas D."/>
            <person name="Copeland A."/>
            <person name="Barry K.W."/>
            <person name="Cichocki N."/>
            <person name="Veneault-Fourrey C."/>
            <person name="LaButti K."/>
            <person name="Lindquist E.A."/>
            <person name="Lipzen A."/>
            <person name="Lundell T."/>
            <person name="Morin E."/>
            <person name="Murat C."/>
            <person name="Sun H."/>
            <person name="Tunlid A."/>
            <person name="Henrissat B."/>
            <person name="Grigoriev I.V."/>
            <person name="Hibbett D.S."/>
            <person name="Martin F."/>
            <person name="Nordberg H.P."/>
            <person name="Cantor M.N."/>
            <person name="Hua S.X."/>
        </authorList>
    </citation>
    <scope>NUCLEOTIDE SEQUENCE [LARGE SCALE GENOMIC DNA]</scope>
    <source>
        <strain evidence="1 2">MAFF 305830</strain>
    </source>
</reference>
<accession>A0A0C3AP08</accession>